<dbReference type="RefSeq" id="XP_002910732.1">
    <property type="nucleotide sequence ID" value="XM_002910686.1"/>
</dbReference>
<dbReference type="InParanoid" id="D6RP80"/>
<dbReference type="KEGG" id="cci:CC1G_15066"/>
<organism evidence="1 2">
    <name type="scientific">Coprinopsis cinerea (strain Okayama-7 / 130 / ATCC MYA-4618 / FGSC 9003)</name>
    <name type="common">Inky cap fungus</name>
    <name type="synonym">Hormographiella aspergillata</name>
    <dbReference type="NCBI Taxonomy" id="240176"/>
    <lineage>
        <taxon>Eukaryota</taxon>
        <taxon>Fungi</taxon>
        <taxon>Dikarya</taxon>
        <taxon>Basidiomycota</taxon>
        <taxon>Agaricomycotina</taxon>
        <taxon>Agaricomycetes</taxon>
        <taxon>Agaricomycetidae</taxon>
        <taxon>Agaricales</taxon>
        <taxon>Agaricineae</taxon>
        <taxon>Psathyrellaceae</taxon>
        <taxon>Coprinopsis</taxon>
    </lineage>
</organism>
<accession>D6RP80</accession>
<evidence type="ECO:0000313" key="1">
    <source>
        <dbReference type="EMBL" id="EFI27238.1"/>
    </source>
</evidence>
<evidence type="ECO:0000313" key="2">
    <source>
        <dbReference type="Proteomes" id="UP000001861"/>
    </source>
</evidence>
<dbReference type="GeneID" id="9378123"/>
<dbReference type="EMBL" id="AACS02000008">
    <property type="protein sequence ID" value="EFI27238.1"/>
    <property type="molecule type" value="Genomic_DNA"/>
</dbReference>
<comment type="caution">
    <text evidence="1">The sequence shown here is derived from an EMBL/GenBank/DDBJ whole genome shotgun (WGS) entry which is preliminary data.</text>
</comment>
<gene>
    <name evidence="1" type="ORF">CC1G_15066</name>
</gene>
<dbReference type="OrthoDB" id="3208495at2759"/>
<dbReference type="HOGENOM" id="CLU_170045_1_0_1"/>
<reference evidence="1 2" key="1">
    <citation type="journal article" date="2010" name="Proc. Natl. Acad. Sci. U.S.A.">
        <title>Insights into evolution of multicellular fungi from the assembled chromosomes of the mushroom Coprinopsis cinerea (Coprinus cinereus).</title>
        <authorList>
            <person name="Stajich J.E."/>
            <person name="Wilke S.K."/>
            <person name="Ahren D."/>
            <person name="Au C.H."/>
            <person name="Birren B.W."/>
            <person name="Borodovsky M."/>
            <person name="Burns C."/>
            <person name="Canback B."/>
            <person name="Casselton L.A."/>
            <person name="Cheng C.K."/>
            <person name="Deng J."/>
            <person name="Dietrich F.S."/>
            <person name="Fargo D.C."/>
            <person name="Farman M.L."/>
            <person name="Gathman A.C."/>
            <person name="Goldberg J."/>
            <person name="Guigo R."/>
            <person name="Hoegger P.J."/>
            <person name="Hooker J.B."/>
            <person name="Huggins A."/>
            <person name="James T.Y."/>
            <person name="Kamada T."/>
            <person name="Kilaru S."/>
            <person name="Kodira C."/>
            <person name="Kues U."/>
            <person name="Kupfer D."/>
            <person name="Kwan H.S."/>
            <person name="Lomsadze A."/>
            <person name="Li W."/>
            <person name="Lilly W.W."/>
            <person name="Ma L.J."/>
            <person name="Mackey A.J."/>
            <person name="Manning G."/>
            <person name="Martin F."/>
            <person name="Muraguchi H."/>
            <person name="Natvig D.O."/>
            <person name="Palmerini H."/>
            <person name="Ramesh M.A."/>
            <person name="Rehmeyer C.J."/>
            <person name="Roe B.A."/>
            <person name="Shenoy N."/>
            <person name="Stanke M."/>
            <person name="Ter-Hovhannisyan V."/>
            <person name="Tunlid A."/>
            <person name="Velagapudi R."/>
            <person name="Vision T.J."/>
            <person name="Zeng Q."/>
            <person name="Zolan M.E."/>
            <person name="Pukkila P.J."/>
        </authorList>
    </citation>
    <scope>NUCLEOTIDE SEQUENCE [LARGE SCALE GENOMIC DNA]</scope>
    <source>
        <strain evidence="2">Okayama-7 / 130 / ATCC MYA-4618 / FGSC 9003</strain>
    </source>
</reference>
<dbReference type="AlphaFoldDB" id="D6RP80"/>
<dbReference type="Proteomes" id="UP000001861">
    <property type="component" value="Unassembled WGS sequence"/>
</dbReference>
<dbReference type="InterPro" id="IPR041078">
    <property type="entry name" value="Plavaka"/>
</dbReference>
<dbReference type="STRING" id="240176.D6RP80"/>
<dbReference type="Pfam" id="PF18759">
    <property type="entry name" value="Plavaka"/>
    <property type="match status" value="1"/>
</dbReference>
<dbReference type="eggNOG" id="ENOG502SKHB">
    <property type="taxonomic scope" value="Eukaryota"/>
</dbReference>
<keyword evidence="2" id="KW-1185">Reference proteome</keyword>
<dbReference type="VEuPathDB" id="FungiDB:CC1G_15066"/>
<sequence>MPSLPDNLQDIYQEYFDGLTASQDTITHLRRELMQAVWDLILSEEDFMKAYTDGIVLECADGIQRRFFPRIFTYSADYPEKVLLATIRQLGSFPCPRCLIKKEDIGAMGTHIDRQCRAHVRIDDEHAPGRN</sequence>
<protein>
    <submittedName>
        <fullName evidence="1">Uncharacterized protein</fullName>
    </submittedName>
</protein>
<name>D6RP80_COPC7</name>
<proteinExistence type="predicted"/>